<accession>A0A652YW31</accession>
<proteinExistence type="predicted"/>
<comment type="caution">
    <text evidence="1">The sequence shown here is derived from an EMBL/GenBank/DDBJ whole genome shotgun (WGS) entry which is preliminary data.</text>
</comment>
<dbReference type="AlphaFoldDB" id="A0A652YW31"/>
<name>A0A652YW31_NOCGL</name>
<organism evidence="1">
    <name type="scientific">Nocardia globerula</name>
    <dbReference type="NCBI Taxonomy" id="1818"/>
    <lineage>
        <taxon>Bacteria</taxon>
        <taxon>Bacillati</taxon>
        <taxon>Actinomycetota</taxon>
        <taxon>Actinomycetes</taxon>
        <taxon>Mycobacteriales</taxon>
        <taxon>Nocardiaceae</taxon>
        <taxon>Nocardia</taxon>
    </lineage>
</organism>
<evidence type="ECO:0000313" key="1">
    <source>
        <dbReference type="EMBL" id="TYQ07837.1"/>
    </source>
</evidence>
<sequence>MSAAAFPKMWRSLQFLLNELTTRDHLVDLRKTISSDRETWLNEVAATLRVIA</sequence>
<gene>
    <name evidence="1" type="ORF">FNL38_101202</name>
</gene>
<dbReference type="EMBL" id="VNIQ01000001">
    <property type="protein sequence ID" value="TYQ07837.1"/>
    <property type="molecule type" value="Genomic_DNA"/>
</dbReference>
<protein>
    <submittedName>
        <fullName evidence="1">Uncharacterized protein</fullName>
    </submittedName>
</protein>
<reference evidence="1" key="1">
    <citation type="submission" date="2019-07" db="EMBL/GenBank/DDBJ databases">
        <title>Genomic Encyclopedia of Type Strains, Phase IV (KMG-IV): sequencing the most valuable type-strain genomes for metagenomic binning, comparative biology and taxonomic classification.</title>
        <authorList>
            <person name="Goeker M."/>
        </authorList>
    </citation>
    <scope>NUCLEOTIDE SEQUENCE</scope>
    <source>
        <strain evidence="1">DSM 44596</strain>
    </source>
</reference>